<dbReference type="Proteomes" id="UP000590442">
    <property type="component" value="Unassembled WGS sequence"/>
</dbReference>
<name>A0A846R413_9FLAO</name>
<dbReference type="SUPFAM" id="SSF54593">
    <property type="entry name" value="Glyoxalase/Bleomycin resistance protein/Dihydroxybiphenyl dioxygenase"/>
    <property type="match status" value="1"/>
</dbReference>
<comment type="caution">
    <text evidence="1">The sequence shown here is derived from an EMBL/GenBank/DDBJ whole genome shotgun (WGS) entry which is preliminary data.</text>
</comment>
<dbReference type="InterPro" id="IPR029068">
    <property type="entry name" value="Glyas_Bleomycin-R_OHBP_Dase"/>
</dbReference>
<dbReference type="Gene3D" id="3.10.180.10">
    <property type="entry name" value="2,3-Dihydroxybiphenyl 1,2-Dioxygenase, domain 1"/>
    <property type="match status" value="1"/>
</dbReference>
<gene>
    <name evidence="1" type="ORF">GGR42_003196</name>
</gene>
<dbReference type="EMBL" id="JAATJJ010000002">
    <property type="protein sequence ID" value="NJB72705.1"/>
    <property type="molecule type" value="Genomic_DNA"/>
</dbReference>
<proteinExistence type="predicted"/>
<accession>A0A846R413</accession>
<organism evidence="1 2">
    <name type="scientific">Saonia flava</name>
    <dbReference type="NCBI Taxonomy" id="523696"/>
    <lineage>
        <taxon>Bacteria</taxon>
        <taxon>Pseudomonadati</taxon>
        <taxon>Bacteroidota</taxon>
        <taxon>Flavobacteriia</taxon>
        <taxon>Flavobacteriales</taxon>
        <taxon>Flavobacteriaceae</taxon>
        <taxon>Saonia</taxon>
    </lineage>
</organism>
<evidence type="ECO:0008006" key="3">
    <source>
        <dbReference type="Google" id="ProtNLM"/>
    </source>
</evidence>
<dbReference type="AlphaFoldDB" id="A0A846R413"/>
<sequence>MEQKTTFLGIEPVLPSSDIKRDVIWYKKNAGFKIVSANAMYAVLKRENLCVHLQWHADTEDDPLLGGSVIKFFVKNILPIFNEFVGKGMIAKSELRMGTPWNTNEFGFYDLNKNAIFFVEDT</sequence>
<evidence type="ECO:0000313" key="1">
    <source>
        <dbReference type="EMBL" id="NJB72705.1"/>
    </source>
</evidence>
<keyword evidence="2" id="KW-1185">Reference proteome</keyword>
<protein>
    <recommendedName>
        <fullName evidence="3">Bleomycin resistance protein</fullName>
    </recommendedName>
</protein>
<dbReference type="RefSeq" id="WP_167965994.1">
    <property type="nucleotide sequence ID" value="NZ_JAATJJ010000002.1"/>
</dbReference>
<evidence type="ECO:0000313" key="2">
    <source>
        <dbReference type="Proteomes" id="UP000590442"/>
    </source>
</evidence>
<reference evidence="1 2" key="1">
    <citation type="submission" date="2020-03" db="EMBL/GenBank/DDBJ databases">
        <title>Genomic Encyclopedia of Type Strains, Phase IV (KMG-IV): sequencing the most valuable type-strain genomes for metagenomic binning, comparative biology and taxonomic classification.</title>
        <authorList>
            <person name="Goeker M."/>
        </authorList>
    </citation>
    <scope>NUCLEOTIDE SEQUENCE [LARGE SCALE GENOMIC DNA]</scope>
    <source>
        <strain evidence="1 2">DSM 29762</strain>
    </source>
</reference>